<evidence type="ECO:0000256" key="2">
    <source>
        <dbReference type="ARBA" id="ARBA00005912"/>
    </source>
</evidence>
<evidence type="ECO:0000256" key="6">
    <source>
        <dbReference type="HAMAP-Rule" id="MF_00040"/>
    </source>
</evidence>
<dbReference type="SUPFAM" id="SSF55194">
    <property type="entry name" value="Ribosome recycling factor, RRF"/>
    <property type="match status" value="1"/>
</dbReference>
<dbReference type="Gene3D" id="3.30.1360.40">
    <property type="match status" value="1"/>
</dbReference>
<evidence type="ECO:0000256" key="4">
    <source>
        <dbReference type="ARBA" id="ARBA00022917"/>
    </source>
</evidence>
<sequence>MTIQEILKNSRAAMEKGIEVTRREFSTVRSGKASPNMLDTVRVEMYGQQMALNQVASVNAPEPRTLVVTPFDKGQAKAIEKAIRESNLGLDPSSQGGTIRVPLPQMNEQRRKELVKIVHKHAEDGRIVIRHARTDARDKLKKLQGTSEDDVKHAEKDLQKLHDDFIAQIDSSLKAKEAEILSV</sequence>
<dbReference type="GO" id="GO:0043023">
    <property type="term" value="F:ribosomal large subunit binding"/>
    <property type="evidence" value="ECO:0007669"/>
    <property type="project" value="TreeGrafter"/>
</dbReference>
<reference evidence="8" key="1">
    <citation type="submission" date="2020-02" db="EMBL/GenBank/DDBJ databases">
        <authorList>
            <person name="Meier V. D."/>
        </authorList>
    </citation>
    <scope>NUCLEOTIDE SEQUENCE</scope>
    <source>
        <strain evidence="8">AVDCRST_MAG11</strain>
    </source>
</reference>
<dbReference type="HAMAP" id="MF_00040">
    <property type="entry name" value="RRF"/>
    <property type="match status" value="1"/>
</dbReference>
<name>A0A6J4MBD5_9BACT</name>
<evidence type="ECO:0000256" key="5">
    <source>
        <dbReference type="ARBA" id="ARBA00025050"/>
    </source>
</evidence>
<feature type="domain" description="Ribosome recycling factor" evidence="7">
    <location>
        <begin position="22"/>
        <end position="181"/>
    </location>
</feature>
<proteinExistence type="inferred from homology"/>
<evidence type="ECO:0000256" key="1">
    <source>
        <dbReference type="ARBA" id="ARBA00004496"/>
    </source>
</evidence>
<dbReference type="Pfam" id="PF01765">
    <property type="entry name" value="RRF"/>
    <property type="match status" value="1"/>
</dbReference>
<evidence type="ECO:0000313" key="8">
    <source>
        <dbReference type="EMBL" id="CAA9354208.1"/>
    </source>
</evidence>
<dbReference type="FunFam" id="1.10.132.20:FF:000001">
    <property type="entry name" value="Ribosome-recycling factor"/>
    <property type="match status" value="1"/>
</dbReference>
<dbReference type="GO" id="GO:0006415">
    <property type="term" value="P:translational termination"/>
    <property type="evidence" value="ECO:0007669"/>
    <property type="project" value="UniProtKB-UniRule"/>
</dbReference>
<comment type="function">
    <text evidence="5 6">Responsible for the release of ribosomes from messenger RNA at the termination of protein biosynthesis. May increase the efficiency of translation by recycling ribosomes from one round of translation to another.</text>
</comment>
<comment type="subcellular location">
    <subcellularLocation>
        <location evidence="1 6">Cytoplasm</location>
    </subcellularLocation>
</comment>
<dbReference type="NCBIfam" id="TIGR00496">
    <property type="entry name" value="frr"/>
    <property type="match status" value="1"/>
</dbReference>
<evidence type="ECO:0000259" key="7">
    <source>
        <dbReference type="Pfam" id="PF01765"/>
    </source>
</evidence>
<gene>
    <name evidence="6" type="primary">frr</name>
    <name evidence="8" type="ORF">AVDCRST_MAG11-3715</name>
</gene>
<protein>
    <recommendedName>
        <fullName evidence="6">Ribosome-recycling factor</fullName>
        <shortName evidence="6">RRF</shortName>
    </recommendedName>
    <alternativeName>
        <fullName evidence="6">Ribosome-releasing factor</fullName>
    </alternativeName>
</protein>
<keyword evidence="4 6" id="KW-0648">Protein biosynthesis</keyword>
<evidence type="ECO:0000256" key="3">
    <source>
        <dbReference type="ARBA" id="ARBA00022490"/>
    </source>
</evidence>
<dbReference type="FunFam" id="3.30.1360.40:FF:000001">
    <property type="entry name" value="Ribosome-recycling factor"/>
    <property type="match status" value="1"/>
</dbReference>
<organism evidence="8">
    <name type="scientific">uncultured Gemmatimonadaceae bacterium</name>
    <dbReference type="NCBI Taxonomy" id="246130"/>
    <lineage>
        <taxon>Bacteria</taxon>
        <taxon>Pseudomonadati</taxon>
        <taxon>Gemmatimonadota</taxon>
        <taxon>Gemmatimonadia</taxon>
        <taxon>Gemmatimonadales</taxon>
        <taxon>Gemmatimonadaceae</taxon>
        <taxon>environmental samples</taxon>
    </lineage>
</organism>
<dbReference type="PANTHER" id="PTHR20982:SF3">
    <property type="entry name" value="MITOCHONDRIAL RIBOSOME RECYCLING FACTOR PSEUDO 1"/>
    <property type="match status" value="1"/>
</dbReference>
<dbReference type="AlphaFoldDB" id="A0A6J4MBD5"/>
<dbReference type="Gene3D" id="1.10.132.20">
    <property type="entry name" value="Ribosome-recycling factor"/>
    <property type="match status" value="1"/>
</dbReference>
<accession>A0A6J4MBD5</accession>
<dbReference type="EMBL" id="CADCTU010000793">
    <property type="protein sequence ID" value="CAA9354208.1"/>
    <property type="molecule type" value="Genomic_DNA"/>
</dbReference>
<comment type="similarity">
    <text evidence="2 6">Belongs to the RRF family.</text>
</comment>
<keyword evidence="3 6" id="KW-0963">Cytoplasm</keyword>
<dbReference type="InterPro" id="IPR002661">
    <property type="entry name" value="Ribosome_recyc_fac"/>
</dbReference>
<dbReference type="GO" id="GO:0005737">
    <property type="term" value="C:cytoplasm"/>
    <property type="evidence" value="ECO:0007669"/>
    <property type="project" value="UniProtKB-SubCell"/>
</dbReference>
<dbReference type="PANTHER" id="PTHR20982">
    <property type="entry name" value="RIBOSOME RECYCLING FACTOR"/>
    <property type="match status" value="1"/>
</dbReference>
<dbReference type="CDD" id="cd00520">
    <property type="entry name" value="RRF"/>
    <property type="match status" value="1"/>
</dbReference>
<dbReference type="InterPro" id="IPR023584">
    <property type="entry name" value="Ribosome_recyc_fac_dom"/>
</dbReference>
<dbReference type="InterPro" id="IPR036191">
    <property type="entry name" value="RRF_sf"/>
</dbReference>